<feature type="domain" description="CBS" evidence="12">
    <location>
        <begin position="468"/>
        <end position="526"/>
    </location>
</feature>
<evidence type="ECO:0000259" key="12">
    <source>
        <dbReference type="PROSITE" id="PS51371"/>
    </source>
</evidence>
<protein>
    <submittedName>
        <fullName evidence="13">Chloride channel protein</fullName>
    </submittedName>
</protein>
<evidence type="ECO:0000313" key="14">
    <source>
        <dbReference type="Proteomes" id="UP000772618"/>
    </source>
</evidence>
<reference evidence="13 14" key="1">
    <citation type="submission" date="2021-05" db="EMBL/GenBank/DDBJ databases">
        <title>A Polyphasic approach of four new species of the genus Ohtaekwangia: Ohtaekwangia histidinii sp. nov., Ohtaekwangia cretensis sp. nov., Ohtaekwangia indiensis sp. nov., Ohtaekwangia reichenbachii sp. nov. from diverse environment.</title>
        <authorList>
            <person name="Octaviana S."/>
        </authorList>
    </citation>
    <scope>NUCLEOTIDE SEQUENCE [LARGE SCALE GENOMIC DNA]</scope>
    <source>
        <strain evidence="13 14">PWU20</strain>
    </source>
</reference>
<dbReference type="Pfam" id="PF00654">
    <property type="entry name" value="Voltage_CLC"/>
    <property type="match status" value="1"/>
</dbReference>
<dbReference type="SUPFAM" id="SSF54631">
    <property type="entry name" value="CBS-domain pair"/>
    <property type="match status" value="1"/>
</dbReference>
<keyword evidence="2" id="KW-0813">Transport</keyword>
<dbReference type="InterPro" id="IPR000644">
    <property type="entry name" value="CBS_dom"/>
</dbReference>
<feature type="transmembrane region" description="Helical" evidence="11">
    <location>
        <begin position="24"/>
        <end position="46"/>
    </location>
</feature>
<keyword evidence="8" id="KW-0868">Chloride</keyword>
<dbReference type="PROSITE" id="PS51371">
    <property type="entry name" value="CBS"/>
    <property type="match status" value="2"/>
</dbReference>
<evidence type="ECO:0000256" key="11">
    <source>
        <dbReference type="SAM" id="Phobius"/>
    </source>
</evidence>
<feature type="transmembrane region" description="Helical" evidence="11">
    <location>
        <begin position="234"/>
        <end position="254"/>
    </location>
</feature>
<keyword evidence="9" id="KW-0407">Ion channel</keyword>
<evidence type="ECO:0000256" key="6">
    <source>
        <dbReference type="ARBA" id="ARBA00023136"/>
    </source>
</evidence>
<evidence type="ECO:0000256" key="8">
    <source>
        <dbReference type="ARBA" id="ARBA00023214"/>
    </source>
</evidence>
<evidence type="ECO:0000256" key="2">
    <source>
        <dbReference type="ARBA" id="ARBA00022448"/>
    </source>
</evidence>
<dbReference type="InterPro" id="IPR046342">
    <property type="entry name" value="CBS_dom_sf"/>
</dbReference>
<evidence type="ECO:0000256" key="7">
    <source>
        <dbReference type="ARBA" id="ARBA00023173"/>
    </source>
</evidence>
<organism evidence="13 14">
    <name type="scientific">Chryseosolibacter indicus</name>
    <dbReference type="NCBI Taxonomy" id="2782351"/>
    <lineage>
        <taxon>Bacteria</taxon>
        <taxon>Pseudomonadati</taxon>
        <taxon>Bacteroidota</taxon>
        <taxon>Cytophagia</taxon>
        <taxon>Cytophagales</taxon>
        <taxon>Chryseotaleaceae</taxon>
        <taxon>Chryseosolibacter</taxon>
    </lineage>
</organism>
<feature type="transmembrane region" description="Helical" evidence="11">
    <location>
        <begin position="385"/>
        <end position="407"/>
    </location>
</feature>
<evidence type="ECO:0000256" key="5">
    <source>
        <dbReference type="ARBA" id="ARBA00023065"/>
    </source>
</evidence>
<comment type="caution">
    <text evidence="13">The sequence shown here is derived from an EMBL/GenBank/DDBJ whole genome shotgun (WGS) entry which is preliminary data.</text>
</comment>
<dbReference type="SUPFAM" id="SSF81340">
    <property type="entry name" value="Clc chloride channel"/>
    <property type="match status" value="1"/>
</dbReference>
<feature type="transmembrane region" description="Helical" evidence="11">
    <location>
        <begin position="324"/>
        <end position="343"/>
    </location>
</feature>
<dbReference type="Gene3D" id="3.10.580.10">
    <property type="entry name" value="CBS-domain"/>
    <property type="match status" value="1"/>
</dbReference>
<evidence type="ECO:0000256" key="3">
    <source>
        <dbReference type="ARBA" id="ARBA00022692"/>
    </source>
</evidence>
<keyword evidence="7" id="KW-0869">Chloride channel</keyword>
<comment type="subcellular location">
    <subcellularLocation>
        <location evidence="1">Membrane</location>
        <topology evidence="1">Multi-pass membrane protein</topology>
    </subcellularLocation>
</comment>
<name>A0ABS5VLZ8_9BACT</name>
<dbReference type="Gene3D" id="1.10.3080.10">
    <property type="entry name" value="Clc chloride channel"/>
    <property type="match status" value="1"/>
</dbReference>
<dbReference type="PANTHER" id="PTHR43427">
    <property type="entry name" value="CHLORIDE CHANNEL PROTEIN CLC-E"/>
    <property type="match status" value="1"/>
</dbReference>
<dbReference type="InterPro" id="IPR014743">
    <property type="entry name" value="Cl-channel_core"/>
</dbReference>
<dbReference type="Pfam" id="PF00571">
    <property type="entry name" value="CBS"/>
    <property type="match status" value="2"/>
</dbReference>
<keyword evidence="3 11" id="KW-0812">Transmembrane</keyword>
<feature type="transmembrane region" description="Helical" evidence="11">
    <location>
        <begin position="413"/>
        <end position="433"/>
    </location>
</feature>
<dbReference type="CDD" id="cd00400">
    <property type="entry name" value="Voltage_gated_ClC"/>
    <property type="match status" value="1"/>
</dbReference>
<keyword evidence="4 11" id="KW-1133">Transmembrane helix</keyword>
<proteinExistence type="predicted"/>
<evidence type="ECO:0000256" key="10">
    <source>
        <dbReference type="PROSITE-ProRule" id="PRU00703"/>
    </source>
</evidence>
<evidence type="ECO:0000256" key="9">
    <source>
        <dbReference type="ARBA" id="ARBA00023303"/>
    </source>
</evidence>
<evidence type="ECO:0000313" key="13">
    <source>
        <dbReference type="EMBL" id="MBT1702396.1"/>
    </source>
</evidence>
<feature type="domain" description="CBS" evidence="12">
    <location>
        <begin position="533"/>
        <end position="589"/>
    </location>
</feature>
<keyword evidence="6 11" id="KW-0472">Membrane</keyword>
<feature type="transmembrane region" description="Helical" evidence="11">
    <location>
        <begin position="269"/>
        <end position="290"/>
    </location>
</feature>
<dbReference type="InterPro" id="IPR050368">
    <property type="entry name" value="ClC-type_chloride_channel"/>
</dbReference>
<feature type="transmembrane region" description="Helical" evidence="11">
    <location>
        <begin position="66"/>
        <end position="86"/>
    </location>
</feature>
<dbReference type="RefSeq" id="WP_254152301.1">
    <property type="nucleotide sequence ID" value="NZ_JAHESD010000005.1"/>
</dbReference>
<dbReference type="PRINTS" id="PR00762">
    <property type="entry name" value="CLCHANNEL"/>
</dbReference>
<keyword evidence="10" id="KW-0129">CBS domain</keyword>
<accession>A0ABS5VLZ8</accession>
<sequence>MKLLISFLRRPLLFLKGKLTERNFFIVSSIIVGLISGLAAMALKYFVHSIENIVNYYSHNYEEFLLFALFPLIGIALTVLFIKYVLTDKIRKGSAEIVFSIIKRSAVIPTREMYAHLVSSGLTVGFGGSVGLESPMVSTGSAIGSNYGRVYKLRYKERTILLGCGAAAGIAAAFNAPIAGVLFAIEVLLTDVSASAFIPLIISAACGALISKMILLEGVILTFSLQQPFNYHNLPFYVLLGILAGIVSLCYARIFEGIEHFYKRIQSRWVKVVTGGIILFILIMLFPPLYGEGYKTIKAIADMNAEVLTQTSLLKSIITNETHLLIFLACLIFLKIVAAAITLGSGGNGGSFGPSLFVGAYLGYVFSTLVNTLKITTIPVSNFTIVAMAGILSGVFYAPLTAIFLIAELTGGYELMIPLMIVSSLSLVVTHFFEPLSMEAKKLSFKLNQSIETRDKLLLSRLDLSTLIETNFSVVSPNQTLANLVKVIASSSRNIFPVVDENQKLIGLVHLDKVRQVIFDHSKYDTITVQQLMTPPAAVVELRENLHQALSKFDATNQWNIPVIDNGIYKGFLSKSTILTRYRHELLESA</sequence>
<keyword evidence="14" id="KW-1185">Reference proteome</keyword>
<evidence type="ECO:0000256" key="1">
    <source>
        <dbReference type="ARBA" id="ARBA00004141"/>
    </source>
</evidence>
<dbReference type="Proteomes" id="UP000772618">
    <property type="component" value="Unassembled WGS sequence"/>
</dbReference>
<dbReference type="InterPro" id="IPR001807">
    <property type="entry name" value="ClC"/>
</dbReference>
<dbReference type="EMBL" id="JAHESD010000005">
    <property type="protein sequence ID" value="MBT1702396.1"/>
    <property type="molecule type" value="Genomic_DNA"/>
</dbReference>
<feature type="transmembrane region" description="Helical" evidence="11">
    <location>
        <begin position="355"/>
        <end position="373"/>
    </location>
</feature>
<gene>
    <name evidence="13" type="ORF">KK060_03845</name>
</gene>
<dbReference type="PANTHER" id="PTHR43427:SF6">
    <property type="entry name" value="CHLORIDE CHANNEL PROTEIN CLC-E"/>
    <property type="match status" value="1"/>
</dbReference>
<feature type="transmembrane region" description="Helical" evidence="11">
    <location>
        <begin position="197"/>
        <end position="222"/>
    </location>
</feature>
<evidence type="ECO:0000256" key="4">
    <source>
        <dbReference type="ARBA" id="ARBA00022989"/>
    </source>
</evidence>
<feature type="transmembrane region" description="Helical" evidence="11">
    <location>
        <begin position="159"/>
        <end position="185"/>
    </location>
</feature>
<keyword evidence="5" id="KW-0406">Ion transport</keyword>